<evidence type="ECO:0000313" key="14">
    <source>
        <dbReference type="Proteomes" id="UP000186583"/>
    </source>
</evidence>
<dbReference type="InterPro" id="IPR011009">
    <property type="entry name" value="Kinase-like_dom_sf"/>
</dbReference>
<dbReference type="PROSITE" id="PS50011">
    <property type="entry name" value="PROTEIN_KINASE_DOM"/>
    <property type="match status" value="1"/>
</dbReference>
<feature type="compositionally biased region" description="Basic residues" evidence="11">
    <location>
        <begin position="556"/>
        <end position="566"/>
    </location>
</feature>
<keyword evidence="5 10" id="KW-0547">Nucleotide-binding</keyword>
<dbReference type="InterPro" id="IPR008271">
    <property type="entry name" value="Ser/Thr_kinase_AS"/>
</dbReference>
<evidence type="ECO:0000313" key="13">
    <source>
        <dbReference type="EMBL" id="OLN87091.1"/>
    </source>
</evidence>
<dbReference type="GO" id="GO:0004674">
    <property type="term" value="F:protein serine/threonine kinase activity"/>
    <property type="evidence" value="ECO:0007669"/>
    <property type="project" value="UniProtKB-KW"/>
</dbReference>
<dbReference type="GO" id="GO:0005524">
    <property type="term" value="F:ATP binding"/>
    <property type="evidence" value="ECO:0007669"/>
    <property type="project" value="UniProtKB-UniRule"/>
</dbReference>
<dbReference type="SUPFAM" id="SSF56112">
    <property type="entry name" value="Protein kinase-like (PK-like)"/>
    <property type="match status" value="1"/>
</dbReference>
<dbReference type="EC" id="2.7.11.1" evidence="2"/>
<dbReference type="InterPro" id="IPR050660">
    <property type="entry name" value="NEK_Ser/Thr_kinase"/>
</dbReference>
<keyword evidence="6 13" id="KW-0418">Kinase</keyword>
<evidence type="ECO:0000256" key="4">
    <source>
        <dbReference type="ARBA" id="ARBA00022679"/>
    </source>
</evidence>
<keyword evidence="14" id="KW-1185">Reference proteome</keyword>
<gene>
    <name evidence="13" type="ORF">CCHL11_06492</name>
</gene>
<feature type="region of interest" description="Disordered" evidence="11">
    <location>
        <begin position="467"/>
        <end position="492"/>
    </location>
</feature>
<feature type="compositionally biased region" description="Polar residues" evidence="11">
    <location>
        <begin position="572"/>
        <end position="602"/>
    </location>
</feature>
<dbReference type="InterPro" id="IPR001245">
    <property type="entry name" value="Ser-Thr/Tyr_kinase_cat_dom"/>
</dbReference>
<comment type="catalytic activity">
    <reaction evidence="9">
        <text>L-seryl-[protein] + ATP = O-phospho-L-seryl-[protein] + ADP + H(+)</text>
        <dbReference type="Rhea" id="RHEA:17989"/>
        <dbReference type="Rhea" id="RHEA-COMP:9863"/>
        <dbReference type="Rhea" id="RHEA-COMP:11604"/>
        <dbReference type="ChEBI" id="CHEBI:15378"/>
        <dbReference type="ChEBI" id="CHEBI:29999"/>
        <dbReference type="ChEBI" id="CHEBI:30616"/>
        <dbReference type="ChEBI" id="CHEBI:83421"/>
        <dbReference type="ChEBI" id="CHEBI:456216"/>
        <dbReference type="EC" id="2.7.11.1"/>
    </reaction>
</comment>
<comment type="catalytic activity">
    <reaction evidence="8">
        <text>L-threonyl-[protein] + ATP = O-phospho-L-threonyl-[protein] + ADP + H(+)</text>
        <dbReference type="Rhea" id="RHEA:46608"/>
        <dbReference type="Rhea" id="RHEA-COMP:11060"/>
        <dbReference type="Rhea" id="RHEA-COMP:11605"/>
        <dbReference type="ChEBI" id="CHEBI:15378"/>
        <dbReference type="ChEBI" id="CHEBI:30013"/>
        <dbReference type="ChEBI" id="CHEBI:30616"/>
        <dbReference type="ChEBI" id="CHEBI:61977"/>
        <dbReference type="ChEBI" id="CHEBI:456216"/>
        <dbReference type="EC" id="2.7.11.1"/>
    </reaction>
</comment>
<accession>A0A1Q8RS08</accession>
<evidence type="ECO:0000256" key="6">
    <source>
        <dbReference type="ARBA" id="ARBA00022777"/>
    </source>
</evidence>
<name>A0A1Q8RS08_9PEZI</name>
<dbReference type="CDD" id="cd00180">
    <property type="entry name" value="PKc"/>
    <property type="match status" value="1"/>
</dbReference>
<evidence type="ECO:0000256" key="5">
    <source>
        <dbReference type="ARBA" id="ARBA00022741"/>
    </source>
</evidence>
<keyword evidence="7 10" id="KW-0067">ATP-binding</keyword>
<sequence length="777" mass="85544">MVDNLDDGWTTVHHQSQVHPERLPHAQRELYEASLIKEWEATQGHWSGVGKHPDDFVEAKKIHHRIIAPKDNNLGMGSFGLVEKVSHRSVCLARKWIKPQRNQKFSVLRREALAMERLDHEHIVKLVGTYTFKQRELYLLIWPVAVCNLAELLTDLEDLTSGQGDRDDILKRLDALDITDVRAVGSGGRHPPTRDATSKCPLRFLQSIMGCIAQAVAHCHASHVRHLDLKPSNILLNPNRVYLADFGIARDVNDQDNTATIGPHGTPKWRPPEAYRLEEYSSQSADIYSLGLVYLHIATLVYHGAVADFHSVLDELLPGPRADKLQKFQQNLAFCALATQQFHDVERPTVTPKHVLGLTEKMTSLNSSARPRANDVDQELVDLGGIEQVYHNACCQKSTRHVAHRIDRKLAAAYAEITQLKPENDSLKADVEVWKALSETYRSRLENQEKKHARDTEYLTRHLNEEKAKRRNLEERVKELEMQTRRHGRSGFPRADVVTESRTNPSTVALASVNGLGITPRPRTHPIQKAAIKPPPPSTVPRPTLAKPIPSDRLKVSKVRGVHGRGNKSDISETQFDISETQSIPRTLESPSLTVTLPSRGSASRLPVLAKSSTTPHPSTPKLGRDPSLTDSTQASMASSILSRTSFETSMEALTPPAVSPAVKQAVFDVHARDTKSPAGPSTPVRSAPLSGPPVLSSPRSAKVEWPSNARNRAPRAGLAAAKSPPPLQTAKSWAAIAGESVGQGLAKMVGSPASAAPAQSAKILVVSPGKTVDRRQ</sequence>
<keyword evidence="3" id="KW-0723">Serine/threonine-protein kinase</keyword>
<feature type="binding site" evidence="10">
    <location>
        <position position="95"/>
    </location>
    <ligand>
        <name>ATP</name>
        <dbReference type="ChEBI" id="CHEBI:30616"/>
    </ligand>
</feature>
<feature type="region of interest" description="Disordered" evidence="11">
    <location>
        <begin position="516"/>
        <end position="637"/>
    </location>
</feature>
<dbReference type="InterPro" id="IPR017441">
    <property type="entry name" value="Protein_kinase_ATP_BS"/>
</dbReference>
<evidence type="ECO:0000256" key="8">
    <source>
        <dbReference type="ARBA" id="ARBA00047899"/>
    </source>
</evidence>
<dbReference type="Proteomes" id="UP000186583">
    <property type="component" value="Unassembled WGS sequence"/>
</dbReference>
<feature type="domain" description="Protein kinase" evidence="12">
    <location>
        <begin position="68"/>
        <end position="381"/>
    </location>
</feature>
<dbReference type="SMART" id="SM00220">
    <property type="entry name" value="S_TKc"/>
    <property type="match status" value="1"/>
</dbReference>
<dbReference type="Gene3D" id="3.30.200.20">
    <property type="entry name" value="Phosphorylase Kinase, domain 1"/>
    <property type="match status" value="1"/>
</dbReference>
<organism evidence="13 14">
    <name type="scientific">Colletotrichum chlorophyti</name>
    <dbReference type="NCBI Taxonomy" id="708187"/>
    <lineage>
        <taxon>Eukaryota</taxon>
        <taxon>Fungi</taxon>
        <taxon>Dikarya</taxon>
        <taxon>Ascomycota</taxon>
        <taxon>Pezizomycotina</taxon>
        <taxon>Sordariomycetes</taxon>
        <taxon>Hypocreomycetidae</taxon>
        <taxon>Glomerellales</taxon>
        <taxon>Glomerellaceae</taxon>
        <taxon>Colletotrichum</taxon>
    </lineage>
</organism>
<dbReference type="PANTHER" id="PTHR43671">
    <property type="entry name" value="SERINE/THREONINE-PROTEIN KINASE NEK"/>
    <property type="match status" value="1"/>
</dbReference>
<protein>
    <recommendedName>
        <fullName evidence="2">non-specific serine/threonine protein kinase</fullName>
        <ecNumber evidence="2">2.7.11.1</ecNumber>
    </recommendedName>
</protein>
<evidence type="ECO:0000256" key="10">
    <source>
        <dbReference type="PROSITE-ProRule" id="PRU10141"/>
    </source>
</evidence>
<dbReference type="PROSITE" id="PS00108">
    <property type="entry name" value="PROTEIN_KINASE_ST"/>
    <property type="match status" value="1"/>
</dbReference>
<feature type="compositionally biased region" description="Basic and acidic residues" evidence="11">
    <location>
        <begin position="467"/>
        <end position="484"/>
    </location>
</feature>
<feature type="region of interest" description="Disordered" evidence="11">
    <location>
        <begin position="672"/>
        <end position="728"/>
    </location>
</feature>
<evidence type="ECO:0000256" key="7">
    <source>
        <dbReference type="ARBA" id="ARBA00022840"/>
    </source>
</evidence>
<dbReference type="Pfam" id="PF07714">
    <property type="entry name" value="PK_Tyr_Ser-Thr"/>
    <property type="match status" value="1"/>
</dbReference>
<dbReference type="Gene3D" id="1.10.510.10">
    <property type="entry name" value="Transferase(Phosphotransferase) domain 1"/>
    <property type="match status" value="1"/>
</dbReference>
<evidence type="ECO:0000259" key="12">
    <source>
        <dbReference type="PROSITE" id="PS50011"/>
    </source>
</evidence>
<evidence type="ECO:0000256" key="11">
    <source>
        <dbReference type="SAM" id="MobiDB-lite"/>
    </source>
</evidence>
<dbReference type="AlphaFoldDB" id="A0A1Q8RS08"/>
<dbReference type="STRING" id="708187.A0A1Q8RS08"/>
<evidence type="ECO:0000256" key="9">
    <source>
        <dbReference type="ARBA" id="ARBA00048679"/>
    </source>
</evidence>
<dbReference type="GO" id="GO:0005634">
    <property type="term" value="C:nucleus"/>
    <property type="evidence" value="ECO:0007669"/>
    <property type="project" value="TreeGrafter"/>
</dbReference>
<comment type="similarity">
    <text evidence="1">Belongs to the protein kinase superfamily. NEK Ser/Thr protein kinase family. NIMA subfamily.</text>
</comment>
<feature type="region of interest" description="Disordered" evidence="11">
    <location>
        <begin position="1"/>
        <end position="24"/>
    </location>
</feature>
<comment type="caution">
    <text evidence="13">The sequence shown here is derived from an EMBL/GenBank/DDBJ whole genome shotgun (WGS) entry which is preliminary data.</text>
</comment>
<reference evidence="13 14" key="1">
    <citation type="submission" date="2016-11" db="EMBL/GenBank/DDBJ databases">
        <title>Draft Genome Assembly of Colletotrichum chlorophyti a pathogen of herbaceous plants.</title>
        <authorList>
            <person name="Gan P."/>
            <person name="Narusaka M."/>
            <person name="Tsushima A."/>
            <person name="Narusaka Y."/>
            <person name="Takano Y."/>
            <person name="Shirasu K."/>
        </authorList>
    </citation>
    <scope>NUCLEOTIDE SEQUENCE [LARGE SCALE GENOMIC DNA]</scope>
    <source>
        <strain evidence="13 14">NTL11</strain>
    </source>
</reference>
<dbReference type="PANTHER" id="PTHR43671:SF98">
    <property type="entry name" value="SERINE_THREONINE-PROTEIN KINASE NEK11"/>
    <property type="match status" value="1"/>
</dbReference>
<dbReference type="PROSITE" id="PS00107">
    <property type="entry name" value="PROTEIN_KINASE_ATP"/>
    <property type="match status" value="1"/>
</dbReference>
<evidence type="ECO:0000256" key="2">
    <source>
        <dbReference type="ARBA" id="ARBA00012513"/>
    </source>
</evidence>
<dbReference type="EMBL" id="MPGH01000105">
    <property type="protein sequence ID" value="OLN87091.1"/>
    <property type="molecule type" value="Genomic_DNA"/>
</dbReference>
<keyword evidence="4" id="KW-0808">Transferase</keyword>
<dbReference type="InterPro" id="IPR000719">
    <property type="entry name" value="Prot_kinase_dom"/>
</dbReference>
<evidence type="ECO:0000256" key="3">
    <source>
        <dbReference type="ARBA" id="ARBA00022527"/>
    </source>
</evidence>
<evidence type="ECO:0000256" key="1">
    <source>
        <dbReference type="ARBA" id="ARBA00010886"/>
    </source>
</evidence>
<proteinExistence type="inferred from homology"/>
<dbReference type="OrthoDB" id="248923at2759"/>